<keyword evidence="4" id="KW-1185">Reference proteome</keyword>
<evidence type="ECO:0000313" key="4">
    <source>
        <dbReference type="Proteomes" id="UP000774326"/>
    </source>
</evidence>
<protein>
    <recommendedName>
        <fullName evidence="5">Secreted protein</fullName>
    </recommendedName>
</protein>
<feature type="signal peptide" evidence="2">
    <location>
        <begin position="1"/>
        <end position="19"/>
    </location>
</feature>
<name>A0A9P8QE99_WICPI</name>
<proteinExistence type="predicted"/>
<organism evidence="3 4">
    <name type="scientific">Wickerhamomyces pijperi</name>
    <name type="common">Yeast</name>
    <name type="synonym">Pichia pijperi</name>
    <dbReference type="NCBI Taxonomy" id="599730"/>
    <lineage>
        <taxon>Eukaryota</taxon>
        <taxon>Fungi</taxon>
        <taxon>Dikarya</taxon>
        <taxon>Ascomycota</taxon>
        <taxon>Saccharomycotina</taxon>
        <taxon>Saccharomycetes</taxon>
        <taxon>Phaffomycetales</taxon>
        <taxon>Wickerhamomycetaceae</taxon>
        <taxon>Wickerhamomyces</taxon>
    </lineage>
</organism>
<dbReference type="AlphaFoldDB" id="A0A9P8QE99"/>
<accession>A0A9P8QE99</accession>
<evidence type="ECO:0000313" key="3">
    <source>
        <dbReference type="EMBL" id="KAH3688766.1"/>
    </source>
</evidence>
<evidence type="ECO:0000256" key="2">
    <source>
        <dbReference type="SAM" id="SignalP"/>
    </source>
</evidence>
<reference evidence="3" key="1">
    <citation type="journal article" date="2021" name="Open Biol.">
        <title>Shared evolutionary footprints suggest mitochondrial oxidative damage underlies multiple complex I losses in fungi.</title>
        <authorList>
            <person name="Schikora-Tamarit M.A."/>
            <person name="Marcet-Houben M."/>
            <person name="Nosek J."/>
            <person name="Gabaldon T."/>
        </authorList>
    </citation>
    <scope>NUCLEOTIDE SEQUENCE</scope>
    <source>
        <strain evidence="3">CBS2887</strain>
    </source>
</reference>
<comment type="caution">
    <text evidence="3">The sequence shown here is derived from an EMBL/GenBank/DDBJ whole genome shotgun (WGS) entry which is preliminary data.</text>
</comment>
<reference evidence="3" key="2">
    <citation type="submission" date="2021-01" db="EMBL/GenBank/DDBJ databases">
        <authorList>
            <person name="Schikora-Tamarit M.A."/>
        </authorList>
    </citation>
    <scope>NUCLEOTIDE SEQUENCE</scope>
    <source>
        <strain evidence="3">CBS2887</strain>
    </source>
</reference>
<sequence>MKLLHRLSILSFAISLATAQLTWTTTAPVVTSVPLLATGSTGLLAGCYANTYNSSFSLAGTETTPVDFHGGLFTEKIALLGAGALMLNWYAVVDSPLNVIDFNVVTKGSQLNLDVVANYADGSFTVDYSVLSLLLPFCPNTDFIAMTWKAQDTSGAIDYYVYYNGPTDSYSTFQSRLTSSTSGVVHSTSLSYDCSSINTAFTLGLCNLNFDATTTTLTKDPYRTATPTASSSVTSSAPSSSVVPSSASSSSVTVLTSSISSVASSSSSSSSVVSSSSVLSSSSGVSSGDSSSVSSSDSSSVSSSVISSASSSVISSASSSFDSSSSASSSSSVESSSSGVSSSGSSSASLSSSFDSFSSSFASSSSLISSFSSIVSSSVSSSISVLSSSFSSLSSASSSVSSSFGSSSGVSSSSSLLSSSSLSSSASVLSSSSSLISSSLISSSSSRISSYSSSSYSQTASSKASSRSSAGAMNLGHLNPFNAQSLQLEQGLSLGSKVFMLVFGVITAGFMLV</sequence>
<feature type="region of interest" description="Disordered" evidence="1">
    <location>
        <begin position="221"/>
        <end position="247"/>
    </location>
</feature>
<feature type="chain" id="PRO_5040391279" description="Secreted protein" evidence="2">
    <location>
        <begin position="20"/>
        <end position="513"/>
    </location>
</feature>
<dbReference type="EMBL" id="JAEUBG010000168">
    <property type="protein sequence ID" value="KAH3688766.1"/>
    <property type="molecule type" value="Genomic_DNA"/>
</dbReference>
<feature type="compositionally biased region" description="Low complexity" evidence="1">
    <location>
        <begin position="230"/>
        <end position="247"/>
    </location>
</feature>
<dbReference type="Proteomes" id="UP000774326">
    <property type="component" value="Unassembled WGS sequence"/>
</dbReference>
<feature type="region of interest" description="Disordered" evidence="1">
    <location>
        <begin position="279"/>
        <end position="301"/>
    </location>
</feature>
<evidence type="ECO:0000256" key="1">
    <source>
        <dbReference type="SAM" id="MobiDB-lite"/>
    </source>
</evidence>
<gene>
    <name evidence="3" type="ORF">WICPIJ_000273</name>
</gene>
<keyword evidence="2" id="KW-0732">Signal</keyword>
<evidence type="ECO:0008006" key="5">
    <source>
        <dbReference type="Google" id="ProtNLM"/>
    </source>
</evidence>
<feature type="region of interest" description="Disordered" evidence="1">
    <location>
        <begin position="319"/>
        <end position="344"/>
    </location>
</feature>